<dbReference type="Proteomes" id="UP000307378">
    <property type="component" value="Unassembled WGS sequence"/>
</dbReference>
<evidence type="ECO:0008006" key="4">
    <source>
        <dbReference type="Google" id="ProtNLM"/>
    </source>
</evidence>
<evidence type="ECO:0000313" key="2">
    <source>
        <dbReference type="EMBL" id="THV35286.1"/>
    </source>
</evidence>
<proteinExistence type="predicted"/>
<reference evidence="2 3" key="1">
    <citation type="submission" date="2019-04" db="EMBL/GenBank/DDBJ databases">
        <title>genome sequence of strain W3.</title>
        <authorList>
            <person name="Gao J."/>
            <person name="Sun J."/>
        </authorList>
    </citation>
    <scope>NUCLEOTIDE SEQUENCE [LARGE SCALE GENOMIC DNA]</scope>
    <source>
        <strain evidence="2 3">W3</strain>
    </source>
</reference>
<protein>
    <recommendedName>
        <fullName evidence="4">Antifreeze protein</fullName>
    </recommendedName>
</protein>
<sequence>MFGMLRKIGLAALVSVVATTGLASTASADGFGWGVYIEGPRHGGHGWDRPGHRPGWDRPGWDRPRRGECRPHHAVEKARWNGLRRAFVADVTPRRVVVAGVRHGGRDRMVFANVRGCPVIRY</sequence>
<organism evidence="2 3">
    <name type="scientific">Rhizobium rosettiformans W3</name>
    <dbReference type="NCBI Taxonomy" id="538378"/>
    <lineage>
        <taxon>Bacteria</taxon>
        <taxon>Pseudomonadati</taxon>
        <taxon>Pseudomonadota</taxon>
        <taxon>Alphaproteobacteria</taxon>
        <taxon>Hyphomicrobiales</taxon>
        <taxon>Rhizobiaceae</taxon>
        <taxon>Rhizobium/Agrobacterium group</taxon>
        <taxon>Rhizobium</taxon>
    </lineage>
</organism>
<feature type="chain" id="PRO_5020556409" description="Antifreeze protein" evidence="1">
    <location>
        <begin position="29"/>
        <end position="122"/>
    </location>
</feature>
<evidence type="ECO:0000256" key="1">
    <source>
        <dbReference type="SAM" id="SignalP"/>
    </source>
</evidence>
<evidence type="ECO:0000313" key="3">
    <source>
        <dbReference type="Proteomes" id="UP000307378"/>
    </source>
</evidence>
<gene>
    <name evidence="2" type="ORF">FAA86_12170</name>
</gene>
<accession>A0A4V4HQV7</accession>
<dbReference type="RefSeq" id="WP_136540913.1">
    <property type="nucleotide sequence ID" value="NZ_STGU01000006.1"/>
</dbReference>
<keyword evidence="1" id="KW-0732">Signal</keyword>
<dbReference type="AlphaFoldDB" id="A0A4V4HQV7"/>
<feature type="signal peptide" evidence="1">
    <location>
        <begin position="1"/>
        <end position="28"/>
    </location>
</feature>
<name>A0A4V4HQV7_9HYPH</name>
<comment type="caution">
    <text evidence="2">The sequence shown here is derived from an EMBL/GenBank/DDBJ whole genome shotgun (WGS) entry which is preliminary data.</text>
</comment>
<dbReference type="EMBL" id="STGU01000006">
    <property type="protein sequence ID" value="THV35286.1"/>
    <property type="molecule type" value="Genomic_DNA"/>
</dbReference>